<keyword evidence="1" id="KW-0472">Membrane</keyword>
<protein>
    <submittedName>
        <fullName evidence="2">Uncharacterized protein</fullName>
    </submittedName>
</protein>
<proteinExistence type="predicted"/>
<name>A0A512NRU2_9HYPH</name>
<evidence type="ECO:0000256" key="1">
    <source>
        <dbReference type="SAM" id="Phobius"/>
    </source>
</evidence>
<dbReference type="AlphaFoldDB" id="A0A512NRU2"/>
<keyword evidence="3" id="KW-1185">Reference proteome</keyword>
<dbReference type="Proteomes" id="UP000321058">
    <property type="component" value="Unassembled WGS sequence"/>
</dbReference>
<keyword evidence="1" id="KW-0812">Transmembrane</keyword>
<dbReference type="RefSeq" id="WP_147156937.1">
    <property type="nucleotide sequence ID" value="NZ_BKAJ01000244.1"/>
</dbReference>
<feature type="transmembrane region" description="Helical" evidence="1">
    <location>
        <begin position="43"/>
        <end position="66"/>
    </location>
</feature>
<dbReference type="EMBL" id="BKAJ01000244">
    <property type="protein sequence ID" value="GEP61657.1"/>
    <property type="molecule type" value="Genomic_DNA"/>
</dbReference>
<reference evidence="2 3" key="1">
    <citation type="submission" date="2019-07" db="EMBL/GenBank/DDBJ databases">
        <title>Whole genome shotgun sequence of Reyranella soli NBRC 108950.</title>
        <authorList>
            <person name="Hosoyama A."/>
            <person name="Uohara A."/>
            <person name="Ohji S."/>
            <person name="Ichikawa N."/>
        </authorList>
    </citation>
    <scope>NUCLEOTIDE SEQUENCE [LARGE SCALE GENOMIC DNA]</scope>
    <source>
        <strain evidence="2 3">NBRC 108950</strain>
    </source>
</reference>
<sequence length="113" mass="13028">MQFLISALSGLVLVAVATAIVYQRNKGKLSVGKSYLKGLLHLFRVMGWMFMVWGVLFVPVVVTDLIGFSHWGYPWWSIFFVFAFVALGYALQRLMKYIPRDPDWNNMFASKKE</sequence>
<gene>
    <name evidence="2" type="ORF">RSO01_88230</name>
</gene>
<accession>A0A512NRU2</accession>
<comment type="caution">
    <text evidence="2">The sequence shown here is derived from an EMBL/GenBank/DDBJ whole genome shotgun (WGS) entry which is preliminary data.</text>
</comment>
<feature type="transmembrane region" description="Helical" evidence="1">
    <location>
        <begin position="73"/>
        <end position="91"/>
    </location>
</feature>
<evidence type="ECO:0000313" key="2">
    <source>
        <dbReference type="EMBL" id="GEP61657.1"/>
    </source>
</evidence>
<keyword evidence="1" id="KW-1133">Transmembrane helix</keyword>
<organism evidence="2 3">
    <name type="scientific">Reyranella soli</name>
    <dbReference type="NCBI Taxonomy" id="1230389"/>
    <lineage>
        <taxon>Bacteria</taxon>
        <taxon>Pseudomonadati</taxon>
        <taxon>Pseudomonadota</taxon>
        <taxon>Alphaproteobacteria</taxon>
        <taxon>Hyphomicrobiales</taxon>
        <taxon>Reyranellaceae</taxon>
        <taxon>Reyranella</taxon>
    </lineage>
</organism>
<evidence type="ECO:0000313" key="3">
    <source>
        <dbReference type="Proteomes" id="UP000321058"/>
    </source>
</evidence>